<dbReference type="OrthoDB" id="7273111at2"/>
<dbReference type="AlphaFoldDB" id="A0A845BFI3"/>
<reference evidence="1 2" key="1">
    <citation type="submission" date="2019-03" db="EMBL/GenBank/DDBJ databases">
        <title>Roseomonas sp. a novel Roseomonas species isolated from Sea whip Gorgonian.</title>
        <authorList>
            <person name="Li F."/>
            <person name="Pan X."/>
            <person name="Huang S."/>
            <person name="Li Z."/>
            <person name="Meng B."/>
        </authorList>
    </citation>
    <scope>NUCLEOTIDE SEQUENCE [LARGE SCALE GENOMIC DNA]</scope>
    <source>
        <strain evidence="1 2">M0104</strain>
    </source>
</reference>
<organism evidence="1 2">
    <name type="scientific">Teichococcus coralli</name>
    <dbReference type="NCBI Taxonomy" id="2545983"/>
    <lineage>
        <taxon>Bacteria</taxon>
        <taxon>Pseudomonadati</taxon>
        <taxon>Pseudomonadota</taxon>
        <taxon>Alphaproteobacteria</taxon>
        <taxon>Acetobacterales</taxon>
        <taxon>Roseomonadaceae</taxon>
        <taxon>Roseomonas</taxon>
    </lineage>
</organism>
<comment type="caution">
    <text evidence="1">The sequence shown here is derived from an EMBL/GenBank/DDBJ whole genome shotgun (WGS) entry which is preliminary data.</text>
</comment>
<protein>
    <submittedName>
        <fullName evidence="1">Uncharacterized protein</fullName>
    </submittedName>
</protein>
<proteinExistence type="predicted"/>
<dbReference type="RefSeq" id="WP_160939028.1">
    <property type="nucleotide sequence ID" value="NZ_SNVJ01000024.1"/>
</dbReference>
<evidence type="ECO:0000313" key="1">
    <source>
        <dbReference type="EMBL" id="MXP65618.1"/>
    </source>
</evidence>
<keyword evidence="2" id="KW-1185">Reference proteome</keyword>
<dbReference type="Proteomes" id="UP000460715">
    <property type="component" value="Unassembled WGS sequence"/>
</dbReference>
<evidence type="ECO:0000313" key="2">
    <source>
        <dbReference type="Proteomes" id="UP000460715"/>
    </source>
</evidence>
<gene>
    <name evidence="1" type="ORF">E0493_19910</name>
</gene>
<accession>A0A845BFI3</accession>
<sequence>MTAGAARERRWLLLVETGDHYWLGRVSDPSEDEIGAAEASLRHVGTGGFLAVSEGDYWSRGPMSLLEVRRLNKPDASFEVAVAAFLAKRRVAVESAS</sequence>
<name>A0A845BFI3_9PROT</name>
<dbReference type="EMBL" id="SNVJ01000024">
    <property type="protein sequence ID" value="MXP65618.1"/>
    <property type="molecule type" value="Genomic_DNA"/>
</dbReference>